<proteinExistence type="predicted"/>
<dbReference type="Proteomes" id="UP000050381">
    <property type="component" value="Unassembled WGS sequence"/>
</dbReference>
<dbReference type="RefSeq" id="WP_057432057.1">
    <property type="nucleotide sequence ID" value="NZ_LIIH01000123.1"/>
</dbReference>
<name>A0A0P9MUD5_PSESX</name>
<dbReference type="InterPro" id="IPR040788">
    <property type="entry name" value="HEPN_MAE_28990"/>
</dbReference>
<gene>
    <name evidence="2" type="ORF">ALO79_03809</name>
</gene>
<comment type="caution">
    <text evidence="2">The sequence shown here is derived from an EMBL/GenBank/DDBJ whole genome shotgun (WGS) entry which is preliminary data.</text>
</comment>
<reference evidence="2 3" key="1">
    <citation type="submission" date="2015-09" db="EMBL/GenBank/DDBJ databases">
        <title>Genome announcement of multiple Pseudomonas syringae strains.</title>
        <authorList>
            <person name="Thakur S."/>
            <person name="Wang P.W."/>
            <person name="Gong Y."/>
            <person name="Weir B.S."/>
            <person name="Guttman D.S."/>
        </authorList>
    </citation>
    <scope>NUCLEOTIDE SEQUENCE [LARGE SCALE GENOMIC DNA]</scope>
    <source>
        <strain evidence="2 3">ICMP9419</strain>
    </source>
</reference>
<dbReference type="AlphaFoldDB" id="A0A0P9MUD5"/>
<organism evidence="2 3">
    <name type="scientific">Pseudomonas syringae pv. castaneae</name>
    <dbReference type="NCBI Taxonomy" id="264450"/>
    <lineage>
        <taxon>Bacteria</taxon>
        <taxon>Pseudomonadati</taxon>
        <taxon>Pseudomonadota</taxon>
        <taxon>Gammaproteobacteria</taxon>
        <taxon>Pseudomonadales</taxon>
        <taxon>Pseudomonadaceae</taxon>
        <taxon>Pseudomonas</taxon>
        <taxon>Pseudomonas syringae</taxon>
    </lineage>
</organism>
<evidence type="ECO:0000313" key="3">
    <source>
        <dbReference type="Proteomes" id="UP000050381"/>
    </source>
</evidence>
<sequence length="236" mass="26862">MTTLITALNERKEDFFVHLTFAQALDRRLFEGEHVSIGETALTVRHLMTIKSGLIVHLYNIVEALMTRTIEEVGSAVKSIPPAEWSQDTLKEWLRHYANMGEGDEEARLKKVHKAAQMLLTKEPIESLTFKKPSGTWSDKIILTFSRRLNVTFRLTPEMAQRMAATAKYRDQTPLEFLADRRNAIAHGRRSFENGAGDLTLTEISELADVTLDYMEMAVAAFQEFVNQRQFAMAVV</sequence>
<dbReference type="PATRIC" id="fig|264450.4.peg.4560"/>
<protein>
    <recommendedName>
        <fullName evidence="1">MAE-28990/MAE-18760-like HEPN domain-containing protein</fullName>
    </recommendedName>
</protein>
<accession>A0A0P9MUD5</accession>
<dbReference type="EMBL" id="LJQD01000259">
    <property type="protein sequence ID" value="KPW95540.1"/>
    <property type="molecule type" value="Genomic_DNA"/>
</dbReference>
<evidence type="ECO:0000259" key="1">
    <source>
        <dbReference type="Pfam" id="PF18737"/>
    </source>
</evidence>
<evidence type="ECO:0000313" key="2">
    <source>
        <dbReference type="EMBL" id="KPW95540.1"/>
    </source>
</evidence>
<dbReference type="Pfam" id="PF18737">
    <property type="entry name" value="HEPN_MAE_28990"/>
    <property type="match status" value="1"/>
</dbReference>
<feature type="domain" description="MAE-28990/MAE-18760-like HEPN" evidence="1">
    <location>
        <begin position="47"/>
        <end position="230"/>
    </location>
</feature>